<dbReference type="RefSeq" id="WP_353719565.1">
    <property type="nucleotide sequence ID" value="NZ_CP159289.1"/>
</dbReference>
<evidence type="ECO:0000256" key="2">
    <source>
        <dbReference type="ARBA" id="ARBA00023125"/>
    </source>
</evidence>
<dbReference type="Pfam" id="PF12833">
    <property type="entry name" value="HTH_18"/>
    <property type="match status" value="1"/>
</dbReference>
<keyword evidence="2" id="KW-0238">DNA-binding</keyword>
<evidence type="ECO:0000259" key="4">
    <source>
        <dbReference type="PROSITE" id="PS01124"/>
    </source>
</evidence>
<dbReference type="InterPro" id="IPR009057">
    <property type="entry name" value="Homeodomain-like_sf"/>
</dbReference>
<accession>A0AAU8FJW2</accession>
<dbReference type="InterPro" id="IPR018062">
    <property type="entry name" value="HTH_AraC-typ_CS"/>
</dbReference>
<dbReference type="EMBL" id="CP159289">
    <property type="protein sequence ID" value="XCH24244.1"/>
    <property type="molecule type" value="Genomic_DNA"/>
</dbReference>
<dbReference type="PROSITE" id="PS01124">
    <property type="entry name" value="HTH_ARAC_FAMILY_2"/>
    <property type="match status" value="1"/>
</dbReference>
<dbReference type="SUPFAM" id="SSF46689">
    <property type="entry name" value="Homeodomain-like"/>
    <property type="match status" value="1"/>
</dbReference>
<proteinExistence type="predicted"/>
<feature type="domain" description="HTH araC/xylS-type" evidence="4">
    <location>
        <begin position="233"/>
        <end position="331"/>
    </location>
</feature>
<dbReference type="InterPro" id="IPR053142">
    <property type="entry name" value="PchR_regulatory_protein"/>
</dbReference>
<dbReference type="InterPro" id="IPR018060">
    <property type="entry name" value="HTH_AraC"/>
</dbReference>
<dbReference type="GO" id="GO:0043565">
    <property type="term" value="F:sequence-specific DNA binding"/>
    <property type="evidence" value="ECO:0007669"/>
    <property type="project" value="InterPro"/>
</dbReference>
<keyword evidence="1" id="KW-0805">Transcription regulation</keyword>
<protein>
    <submittedName>
        <fullName evidence="5">AraC family transcriptional regulator</fullName>
    </submittedName>
</protein>
<dbReference type="SMART" id="SM00342">
    <property type="entry name" value="HTH_ARAC"/>
    <property type="match status" value="1"/>
</dbReference>
<dbReference type="GO" id="GO:0003700">
    <property type="term" value="F:DNA-binding transcription factor activity"/>
    <property type="evidence" value="ECO:0007669"/>
    <property type="project" value="InterPro"/>
</dbReference>
<evidence type="ECO:0000313" key="5">
    <source>
        <dbReference type="EMBL" id="XCH24244.1"/>
    </source>
</evidence>
<name>A0AAU8FJW2_9BACT</name>
<evidence type="ECO:0000256" key="1">
    <source>
        <dbReference type="ARBA" id="ARBA00023015"/>
    </source>
</evidence>
<organism evidence="5">
    <name type="scientific">Dyadobacter sp. 676</name>
    <dbReference type="NCBI Taxonomy" id="3088362"/>
    <lineage>
        <taxon>Bacteria</taxon>
        <taxon>Pseudomonadati</taxon>
        <taxon>Bacteroidota</taxon>
        <taxon>Cytophagia</taxon>
        <taxon>Cytophagales</taxon>
        <taxon>Spirosomataceae</taxon>
        <taxon>Dyadobacter</taxon>
    </lineage>
</organism>
<reference evidence="5" key="1">
    <citation type="submission" date="2024-06" db="EMBL/GenBank/DDBJ databases">
        <title>Sequencing and assembly of the genome of Dyadobacter sp. strain 676, a symbiont of Cyamopsis tetragonoloba.</title>
        <authorList>
            <person name="Guro P."/>
            <person name="Sazanova A."/>
            <person name="Kuznetsova I."/>
            <person name="Belimov A."/>
            <person name="Safronova V."/>
        </authorList>
    </citation>
    <scope>NUCLEOTIDE SEQUENCE</scope>
    <source>
        <strain evidence="5">676</strain>
    </source>
</reference>
<dbReference type="AlphaFoldDB" id="A0AAU8FJW2"/>
<dbReference type="PROSITE" id="PS00041">
    <property type="entry name" value="HTH_ARAC_FAMILY_1"/>
    <property type="match status" value="1"/>
</dbReference>
<dbReference type="PANTHER" id="PTHR47893">
    <property type="entry name" value="REGULATORY PROTEIN PCHR"/>
    <property type="match status" value="1"/>
</dbReference>
<keyword evidence="3" id="KW-0804">Transcription</keyword>
<dbReference type="PANTHER" id="PTHR47893:SF1">
    <property type="entry name" value="REGULATORY PROTEIN PCHR"/>
    <property type="match status" value="1"/>
</dbReference>
<sequence length="335" mass="38043">MAATIIHSADILDFQPVPHPQSVDPNASVPNPGGLVTRYHPEVGNMKFRSLLFPNMHVMNLHWRSQKDVILYDSSSVDTININFHLAGRLDTTFLGLSRDLNMTAGRHNLVFSPEGGDINRVAANESLEMFHLSLDKTFFSGLLGCDDRWSERVQENLMHDRPFSGIAGTVEITPRMQGLIRDVKQTCEAGAVRNLMIQSKILELLALQIEQFRGPQRPQAVAIPAADKEKLHQLKCFLDKHFLDEYSLSELSRICLLNEFKVKKGFKELFGTTVFGYLRKLRMDYAERLLLDSSRSVEEVSDLLGYEHAQHFSIAFKKYRGINPSSVRTRRMLA</sequence>
<dbReference type="Gene3D" id="1.10.10.60">
    <property type="entry name" value="Homeodomain-like"/>
    <property type="match status" value="1"/>
</dbReference>
<gene>
    <name evidence="5" type="ORF">ABV298_28715</name>
</gene>
<evidence type="ECO:0000256" key="3">
    <source>
        <dbReference type="ARBA" id="ARBA00023163"/>
    </source>
</evidence>